<keyword evidence="2" id="KW-1185">Reference proteome</keyword>
<sequence length="51" mass="6041">MSLVRQQSQMSSFSVHSSVDVGRHLFILHLHVEVLKIINVVWCQFRNFRCK</sequence>
<accession>A0ABD0JTH9</accession>
<protein>
    <submittedName>
        <fullName evidence="1">Uncharacterized protein</fullName>
    </submittedName>
</protein>
<evidence type="ECO:0000313" key="2">
    <source>
        <dbReference type="Proteomes" id="UP001519460"/>
    </source>
</evidence>
<organism evidence="1 2">
    <name type="scientific">Batillaria attramentaria</name>
    <dbReference type="NCBI Taxonomy" id="370345"/>
    <lineage>
        <taxon>Eukaryota</taxon>
        <taxon>Metazoa</taxon>
        <taxon>Spiralia</taxon>
        <taxon>Lophotrochozoa</taxon>
        <taxon>Mollusca</taxon>
        <taxon>Gastropoda</taxon>
        <taxon>Caenogastropoda</taxon>
        <taxon>Sorbeoconcha</taxon>
        <taxon>Cerithioidea</taxon>
        <taxon>Batillariidae</taxon>
        <taxon>Batillaria</taxon>
    </lineage>
</organism>
<proteinExistence type="predicted"/>
<name>A0ABD0JTH9_9CAEN</name>
<dbReference type="EMBL" id="JACVVK020000330">
    <property type="protein sequence ID" value="KAK7478272.1"/>
    <property type="molecule type" value="Genomic_DNA"/>
</dbReference>
<reference evidence="1 2" key="1">
    <citation type="journal article" date="2023" name="Sci. Data">
        <title>Genome assembly of the Korean intertidal mud-creeper Batillaria attramentaria.</title>
        <authorList>
            <person name="Patra A.K."/>
            <person name="Ho P.T."/>
            <person name="Jun S."/>
            <person name="Lee S.J."/>
            <person name="Kim Y."/>
            <person name="Won Y.J."/>
        </authorList>
    </citation>
    <scope>NUCLEOTIDE SEQUENCE [LARGE SCALE GENOMIC DNA]</scope>
    <source>
        <strain evidence="1">Wonlab-2016</strain>
    </source>
</reference>
<dbReference type="Proteomes" id="UP001519460">
    <property type="component" value="Unassembled WGS sequence"/>
</dbReference>
<comment type="caution">
    <text evidence="1">The sequence shown here is derived from an EMBL/GenBank/DDBJ whole genome shotgun (WGS) entry which is preliminary data.</text>
</comment>
<feature type="non-terminal residue" evidence="1">
    <location>
        <position position="51"/>
    </location>
</feature>
<evidence type="ECO:0000313" key="1">
    <source>
        <dbReference type="EMBL" id="KAK7478272.1"/>
    </source>
</evidence>
<gene>
    <name evidence="1" type="ORF">BaRGS_00030530</name>
</gene>
<dbReference type="AlphaFoldDB" id="A0ABD0JTH9"/>